<reference evidence="3" key="1">
    <citation type="submission" date="2025-08" db="UniProtKB">
        <authorList>
            <consortium name="RefSeq"/>
        </authorList>
    </citation>
    <scope>IDENTIFICATION</scope>
    <source>
        <tissue evidence="3">Blood</tissue>
    </source>
</reference>
<dbReference type="AlphaFoldDB" id="A0AA97L6K3"/>
<dbReference type="Proteomes" id="UP001190640">
    <property type="component" value="Chromosome 7"/>
</dbReference>
<keyword evidence="2" id="KW-1185">Reference proteome</keyword>
<accession>A0AA97L6K3</accession>
<dbReference type="CTD" id="401236"/>
<evidence type="ECO:0000313" key="2">
    <source>
        <dbReference type="Proteomes" id="UP001190640"/>
    </source>
</evidence>
<dbReference type="KEGG" id="emc:129333736"/>
<protein>
    <submittedName>
        <fullName evidence="3">Stathmin domain-containing protein 1</fullName>
    </submittedName>
</protein>
<proteinExistence type="predicted"/>
<dbReference type="GeneID" id="129333736"/>
<organism evidence="2 3">
    <name type="scientific">Eublepharis macularius</name>
    <name type="common">Leopard gecko</name>
    <name type="synonym">Cyrtodactylus macularius</name>
    <dbReference type="NCBI Taxonomy" id="481883"/>
    <lineage>
        <taxon>Eukaryota</taxon>
        <taxon>Metazoa</taxon>
        <taxon>Chordata</taxon>
        <taxon>Craniata</taxon>
        <taxon>Vertebrata</taxon>
        <taxon>Euteleostomi</taxon>
        <taxon>Lepidosauria</taxon>
        <taxon>Squamata</taxon>
        <taxon>Bifurcata</taxon>
        <taxon>Gekkota</taxon>
        <taxon>Eublepharidae</taxon>
        <taxon>Eublepharinae</taxon>
        <taxon>Eublepharis</taxon>
    </lineage>
</organism>
<name>A0AA97L6K3_EUBMA</name>
<sequence length="160" mass="18343">MGFTERERQTSEDILEELRTQGIIKTASGTSQTRQREDTLLTPTGRPPQKPPAKLEKLEIKRKKENNLTVEDIESKTREEKLKQELLTDIPSLIIEHESRTTRSEIDSATSGVSSSFQLSSLNLDPRSLMQEEEVDECYSFKDFDVVESDLTYNTINETF</sequence>
<evidence type="ECO:0000313" key="3">
    <source>
        <dbReference type="RefSeq" id="XP_054841577.1"/>
    </source>
</evidence>
<dbReference type="RefSeq" id="XP_054841577.1">
    <property type="nucleotide sequence ID" value="XM_054985602.1"/>
</dbReference>
<evidence type="ECO:0000256" key="1">
    <source>
        <dbReference type="SAM" id="MobiDB-lite"/>
    </source>
</evidence>
<gene>
    <name evidence="3" type="primary">STMND1</name>
</gene>
<feature type="region of interest" description="Disordered" evidence="1">
    <location>
        <begin position="18"/>
        <end position="53"/>
    </location>
</feature>